<accession>X1A564</accession>
<gene>
    <name evidence="1" type="ORF">S01H4_14908</name>
</gene>
<organism evidence="1">
    <name type="scientific">marine sediment metagenome</name>
    <dbReference type="NCBI Taxonomy" id="412755"/>
    <lineage>
        <taxon>unclassified sequences</taxon>
        <taxon>metagenomes</taxon>
        <taxon>ecological metagenomes</taxon>
    </lineage>
</organism>
<feature type="non-terminal residue" evidence="1">
    <location>
        <position position="1"/>
    </location>
</feature>
<evidence type="ECO:0000313" key="1">
    <source>
        <dbReference type="EMBL" id="GAG65317.1"/>
    </source>
</evidence>
<dbReference type="AlphaFoldDB" id="X1A564"/>
<protein>
    <submittedName>
        <fullName evidence="1">Uncharacterized protein</fullName>
    </submittedName>
</protein>
<proteinExistence type="predicted"/>
<reference evidence="1" key="1">
    <citation type="journal article" date="2014" name="Front. Microbiol.">
        <title>High frequency of phylogenetically diverse reductive dehalogenase-homologous genes in deep subseafloor sedimentary metagenomes.</title>
        <authorList>
            <person name="Kawai M."/>
            <person name="Futagami T."/>
            <person name="Toyoda A."/>
            <person name="Takaki Y."/>
            <person name="Nishi S."/>
            <person name="Hori S."/>
            <person name="Arai W."/>
            <person name="Tsubouchi T."/>
            <person name="Morono Y."/>
            <person name="Uchiyama I."/>
            <person name="Ito T."/>
            <person name="Fujiyama A."/>
            <person name="Inagaki F."/>
            <person name="Takami H."/>
        </authorList>
    </citation>
    <scope>NUCLEOTIDE SEQUENCE</scope>
    <source>
        <strain evidence="1">Expedition CK06-06</strain>
    </source>
</reference>
<comment type="caution">
    <text evidence="1">The sequence shown here is derived from an EMBL/GenBank/DDBJ whole genome shotgun (WGS) entry which is preliminary data.</text>
</comment>
<dbReference type="EMBL" id="BART01006534">
    <property type="protein sequence ID" value="GAG65317.1"/>
    <property type="molecule type" value="Genomic_DNA"/>
</dbReference>
<sequence length="91" mass="11006">VRGLIHKMDIHLTDIPPAYKDLQNDMEFNPDDMKRLFEYGYNRSVNGQAWWTQPAVENYQELIRRINPAEVIGEMEARPEFRRIEMWRPKE</sequence>
<name>X1A564_9ZZZZ</name>